<dbReference type="RefSeq" id="WP_182607113.1">
    <property type="nucleotide sequence ID" value="NZ_VKHT01000561.1"/>
</dbReference>
<name>A0A7W3TF19_9ACTN</name>
<dbReference type="EMBL" id="VKHT01000561">
    <property type="protein sequence ID" value="MBB0245658.1"/>
    <property type="molecule type" value="Genomic_DNA"/>
</dbReference>
<dbReference type="InterPro" id="IPR010982">
    <property type="entry name" value="Lambda_DNA-bd_dom_sf"/>
</dbReference>
<dbReference type="SMART" id="SM00530">
    <property type="entry name" value="HTH_XRE"/>
    <property type="match status" value="1"/>
</dbReference>
<dbReference type="GO" id="GO:0003677">
    <property type="term" value="F:DNA binding"/>
    <property type="evidence" value="ECO:0007669"/>
    <property type="project" value="InterPro"/>
</dbReference>
<dbReference type="Gene3D" id="1.10.260.40">
    <property type="entry name" value="lambda repressor-like DNA-binding domains"/>
    <property type="match status" value="1"/>
</dbReference>
<dbReference type="SUPFAM" id="SSF47413">
    <property type="entry name" value="lambda repressor-like DNA-binding domains"/>
    <property type="match status" value="1"/>
</dbReference>
<gene>
    <name evidence="2" type="ORF">FNQ90_16500</name>
</gene>
<protein>
    <submittedName>
        <fullName evidence="2">Helix-turn-helix domain-containing protein</fullName>
    </submittedName>
</protein>
<sequence>MTELGSYLRACRARITPREAGMPTSAGHRRVSGLRREELAVLAGVGVDYVTRIEQGRVGTVSVEVLTALARALRLDPDEREYLLRCAAAPSR</sequence>
<keyword evidence="3" id="KW-1185">Reference proteome</keyword>
<evidence type="ECO:0000313" key="3">
    <source>
        <dbReference type="Proteomes" id="UP000538929"/>
    </source>
</evidence>
<evidence type="ECO:0000313" key="2">
    <source>
        <dbReference type="EMBL" id="MBB0245658.1"/>
    </source>
</evidence>
<dbReference type="PANTHER" id="PTHR35010:SF2">
    <property type="entry name" value="BLL4672 PROTEIN"/>
    <property type="match status" value="1"/>
</dbReference>
<feature type="non-terminal residue" evidence="2">
    <location>
        <position position="92"/>
    </location>
</feature>
<accession>A0A7W3TF19</accession>
<dbReference type="PROSITE" id="PS50943">
    <property type="entry name" value="HTH_CROC1"/>
    <property type="match status" value="1"/>
</dbReference>
<evidence type="ECO:0000259" key="1">
    <source>
        <dbReference type="PROSITE" id="PS50943"/>
    </source>
</evidence>
<dbReference type="Pfam" id="PF13560">
    <property type="entry name" value="HTH_31"/>
    <property type="match status" value="1"/>
</dbReference>
<feature type="domain" description="HTH cro/C1-type" evidence="1">
    <location>
        <begin position="33"/>
        <end position="80"/>
    </location>
</feature>
<dbReference type="PANTHER" id="PTHR35010">
    <property type="entry name" value="BLL4672 PROTEIN-RELATED"/>
    <property type="match status" value="1"/>
</dbReference>
<reference evidence="3" key="1">
    <citation type="submission" date="2019-10" db="EMBL/GenBank/DDBJ databases">
        <title>Streptomyces sp. nov., a novel actinobacterium isolated from alkaline environment.</title>
        <authorList>
            <person name="Golinska P."/>
        </authorList>
    </citation>
    <scope>NUCLEOTIDE SEQUENCE [LARGE SCALE GENOMIC DNA]</scope>
    <source>
        <strain evidence="3">DSM 42118</strain>
    </source>
</reference>
<comment type="caution">
    <text evidence="2">The sequence shown here is derived from an EMBL/GenBank/DDBJ whole genome shotgun (WGS) entry which is preliminary data.</text>
</comment>
<dbReference type="CDD" id="cd00093">
    <property type="entry name" value="HTH_XRE"/>
    <property type="match status" value="1"/>
</dbReference>
<proteinExistence type="predicted"/>
<organism evidence="2 3">
    <name type="scientific">Streptomyces alkaliphilus</name>
    <dbReference type="NCBI Taxonomy" id="1472722"/>
    <lineage>
        <taxon>Bacteria</taxon>
        <taxon>Bacillati</taxon>
        <taxon>Actinomycetota</taxon>
        <taxon>Actinomycetes</taxon>
        <taxon>Kitasatosporales</taxon>
        <taxon>Streptomycetaceae</taxon>
        <taxon>Streptomyces</taxon>
    </lineage>
</organism>
<dbReference type="InterPro" id="IPR001387">
    <property type="entry name" value="Cro/C1-type_HTH"/>
</dbReference>
<dbReference type="Proteomes" id="UP000538929">
    <property type="component" value="Unassembled WGS sequence"/>
</dbReference>
<dbReference type="AlphaFoldDB" id="A0A7W3TF19"/>